<evidence type="ECO:0000313" key="3">
    <source>
        <dbReference type="Proteomes" id="UP000824209"/>
    </source>
</evidence>
<reference evidence="2" key="1">
    <citation type="journal article" date="2021" name="PeerJ">
        <title>Extensive microbial diversity within the chicken gut microbiome revealed by metagenomics and culture.</title>
        <authorList>
            <person name="Gilroy R."/>
            <person name="Ravi A."/>
            <person name="Getino M."/>
            <person name="Pursley I."/>
            <person name="Horton D.L."/>
            <person name="Alikhan N.F."/>
            <person name="Baker D."/>
            <person name="Gharbi K."/>
            <person name="Hall N."/>
            <person name="Watson M."/>
            <person name="Adriaenssens E.M."/>
            <person name="Foster-Nyarko E."/>
            <person name="Jarju S."/>
            <person name="Secka A."/>
            <person name="Antonio M."/>
            <person name="Oren A."/>
            <person name="Chaudhuri R.R."/>
            <person name="La Ragione R."/>
            <person name="Hildebrand F."/>
            <person name="Pallen M.J."/>
        </authorList>
    </citation>
    <scope>NUCLEOTIDE SEQUENCE</scope>
    <source>
        <strain evidence="2">ChiBcec8-14828</strain>
    </source>
</reference>
<sequence length="201" mass="22537">MEKIKLRLALPQDAGRLLAVYAPYVLDSTITWEYTVPTRMEMEKRIEAHLADGFPWLVAEGESGILGYAYAGRMGQRRGFDWDAEISIYLSVGECGKGIGKALYAALLALLAKQGYCNCYALVTHPNPRSESFHKAMGFTQVGLLPKAGYKKGQWVDLCYYTMLICDLPQYPRRPLPLEGLDPNMVQQILKCAAKMVHERA</sequence>
<organism evidence="2 3">
    <name type="scientific">Candidatus Ruthenibacterium avium</name>
    <dbReference type="NCBI Taxonomy" id="2838751"/>
    <lineage>
        <taxon>Bacteria</taxon>
        <taxon>Bacillati</taxon>
        <taxon>Bacillota</taxon>
        <taxon>Clostridia</taxon>
        <taxon>Eubacteriales</taxon>
        <taxon>Oscillospiraceae</taxon>
        <taxon>Ruthenibacterium</taxon>
    </lineage>
</organism>
<dbReference type="Pfam" id="PF13420">
    <property type="entry name" value="Acetyltransf_4"/>
    <property type="match status" value="1"/>
</dbReference>
<dbReference type="SUPFAM" id="SSF55729">
    <property type="entry name" value="Acyl-CoA N-acyltransferases (Nat)"/>
    <property type="match status" value="1"/>
</dbReference>
<dbReference type="PANTHER" id="PTHR43072">
    <property type="entry name" value="N-ACETYLTRANSFERASE"/>
    <property type="match status" value="1"/>
</dbReference>
<protein>
    <submittedName>
        <fullName evidence="2">GNAT family N-acetyltransferase</fullName>
    </submittedName>
</protein>
<dbReference type="PROSITE" id="PS51186">
    <property type="entry name" value="GNAT"/>
    <property type="match status" value="1"/>
</dbReference>
<feature type="domain" description="N-acetyltransferase" evidence="1">
    <location>
        <begin position="4"/>
        <end position="165"/>
    </location>
</feature>
<evidence type="ECO:0000259" key="1">
    <source>
        <dbReference type="PROSITE" id="PS51186"/>
    </source>
</evidence>
<proteinExistence type="predicted"/>
<dbReference type="Proteomes" id="UP000824209">
    <property type="component" value="Unassembled WGS sequence"/>
</dbReference>
<dbReference type="EMBL" id="DWYA01000048">
    <property type="protein sequence ID" value="HJB39748.1"/>
    <property type="molecule type" value="Genomic_DNA"/>
</dbReference>
<name>A0A9D2M2J9_9FIRM</name>
<dbReference type="GO" id="GO:0016747">
    <property type="term" value="F:acyltransferase activity, transferring groups other than amino-acyl groups"/>
    <property type="evidence" value="ECO:0007669"/>
    <property type="project" value="InterPro"/>
</dbReference>
<reference evidence="2" key="2">
    <citation type="submission" date="2021-04" db="EMBL/GenBank/DDBJ databases">
        <authorList>
            <person name="Gilroy R."/>
        </authorList>
    </citation>
    <scope>NUCLEOTIDE SEQUENCE</scope>
    <source>
        <strain evidence="2">ChiBcec8-14828</strain>
    </source>
</reference>
<dbReference type="InterPro" id="IPR016181">
    <property type="entry name" value="Acyl_CoA_acyltransferase"/>
</dbReference>
<comment type="caution">
    <text evidence="2">The sequence shown here is derived from an EMBL/GenBank/DDBJ whole genome shotgun (WGS) entry which is preliminary data.</text>
</comment>
<evidence type="ECO:0000313" key="2">
    <source>
        <dbReference type="EMBL" id="HJB39748.1"/>
    </source>
</evidence>
<gene>
    <name evidence="2" type="ORF">H9943_05045</name>
</gene>
<dbReference type="AlphaFoldDB" id="A0A9D2M2J9"/>
<dbReference type="InterPro" id="IPR000182">
    <property type="entry name" value="GNAT_dom"/>
</dbReference>
<accession>A0A9D2M2J9</accession>
<dbReference type="Gene3D" id="3.40.630.30">
    <property type="match status" value="1"/>
</dbReference>
<dbReference type="PANTHER" id="PTHR43072:SF8">
    <property type="entry name" value="ACYLTRANSFERASE FABY-RELATED"/>
    <property type="match status" value="1"/>
</dbReference>